<organism evidence="1 2">
    <name type="scientific">Corynebacterium intestinale</name>
    <dbReference type="NCBI Taxonomy" id="2943492"/>
    <lineage>
        <taxon>Bacteria</taxon>
        <taxon>Bacillati</taxon>
        <taxon>Actinomycetota</taxon>
        <taxon>Actinomycetes</taxon>
        <taxon>Mycobacteriales</taxon>
        <taxon>Corynebacteriaceae</taxon>
        <taxon>Corynebacterium</taxon>
    </lineage>
</organism>
<evidence type="ECO:0000313" key="1">
    <source>
        <dbReference type="EMBL" id="MCL8493198.1"/>
    </source>
</evidence>
<name>A0ABT0T7Y8_9CORY</name>
<dbReference type="Proteomes" id="UP001203579">
    <property type="component" value="Unassembled WGS sequence"/>
</dbReference>
<reference evidence="1 2" key="1">
    <citation type="submission" date="2022-05" db="EMBL/GenBank/DDBJ databases">
        <title>Corynebacterium sp. B5-R-101 sp. nov., isolated from human feces.</title>
        <authorList>
            <person name="Shamsuzzaman M."/>
            <person name="Dahal R.H."/>
        </authorList>
    </citation>
    <scope>NUCLEOTIDE SEQUENCE [LARGE SCALE GENOMIC DNA]</scope>
    <source>
        <strain evidence="1 2">B5-R-101</strain>
    </source>
</reference>
<gene>
    <name evidence="1" type="ORF">M5J06_03470</name>
</gene>
<comment type="caution">
    <text evidence="1">The sequence shown here is derived from an EMBL/GenBank/DDBJ whole genome shotgun (WGS) entry which is preliminary data.</text>
</comment>
<sequence length="154" mass="16328">MIKSILAAILLFISSLFSGLGSSGLAGSSEILGLRAATSGVITSVPVDLATANAEQLESIKTSEWKSEVSPKDFSLDFQDQTISLPCNSGNFTLVDGAVKLNMLTEMACAGGDIDLPFEVFLSEPTSIKVDRNASLTPERIYLVRDGKAIILSR</sequence>
<dbReference type="EMBL" id="JAMKFF010000002">
    <property type="protein sequence ID" value="MCL8493198.1"/>
    <property type="molecule type" value="Genomic_DNA"/>
</dbReference>
<proteinExistence type="predicted"/>
<protein>
    <recommendedName>
        <fullName evidence="3">META domain-containing protein</fullName>
    </recommendedName>
</protein>
<evidence type="ECO:0000313" key="2">
    <source>
        <dbReference type="Proteomes" id="UP001203579"/>
    </source>
</evidence>
<keyword evidence="2" id="KW-1185">Reference proteome</keyword>
<accession>A0ABT0T7Y8</accession>
<dbReference type="RefSeq" id="WP_239248750.1">
    <property type="nucleotide sequence ID" value="NZ_JAMFTR010000002.1"/>
</dbReference>
<evidence type="ECO:0008006" key="3">
    <source>
        <dbReference type="Google" id="ProtNLM"/>
    </source>
</evidence>